<dbReference type="AlphaFoldDB" id="A0A846X1V0"/>
<proteinExistence type="predicted"/>
<reference evidence="1 2" key="1">
    <citation type="submission" date="2020-04" db="EMBL/GenBank/DDBJ databases">
        <title>MicrobeNet Type strains.</title>
        <authorList>
            <person name="Nicholson A.C."/>
        </authorList>
    </citation>
    <scope>NUCLEOTIDE SEQUENCE [LARGE SCALE GENOMIC DNA]</scope>
    <source>
        <strain evidence="1 2">DSM 44113</strain>
    </source>
</reference>
<protein>
    <submittedName>
        <fullName evidence="1">Uncharacterized protein</fullName>
    </submittedName>
</protein>
<dbReference type="Proteomes" id="UP000582646">
    <property type="component" value="Unassembled WGS sequence"/>
</dbReference>
<dbReference type="EMBL" id="JAAXOQ010000018">
    <property type="protein sequence ID" value="NKY19468.1"/>
    <property type="molecule type" value="Genomic_DNA"/>
</dbReference>
<evidence type="ECO:0000313" key="1">
    <source>
        <dbReference type="EMBL" id="NKY19468.1"/>
    </source>
</evidence>
<dbReference type="Pfam" id="PF19876">
    <property type="entry name" value="DUF6349"/>
    <property type="match status" value="1"/>
</dbReference>
<dbReference type="RefSeq" id="WP_168546464.1">
    <property type="nucleotide sequence ID" value="NZ_BAAAKS010000019.1"/>
</dbReference>
<sequence length="217" mass="24327">MNVEQLDMFAMLAHDEYEAKVRTDGIPKLYVGADRGLHHRRAEKAAWLEQWSEPVGRGYGLVHKGWTPDYTFVNLDIEVETCQAIVAHADLRCSILDHAGRPCYCVGALVHRGFCLACEWEADVDRGSDTEAALDALDHAHPGWRESPVVDEPKRDANTNRATKAWKTRVHEVYGERPRGWPIITRRSGVGHRAVANRSPWGGYDVSSVSLGEEAEQ</sequence>
<evidence type="ECO:0000313" key="2">
    <source>
        <dbReference type="Proteomes" id="UP000582646"/>
    </source>
</evidence>
<accession>A0A846X1V0</accession>
<keyword evidence="2" id="KW-1185">Reference proteome</keyword>
<comment type="caution">
    <text evidence="1">The sequence shown here is derived from an EMBL/GenBank/DDBJ whole genome shotgun (WGS) entry which is preliminary data.</text>
</comment>
<name>A0A846X1V0_9ACTN</name>
<organism evidence="1 2">
    <name type="scientific">Tsukamurella spumae</name>
    <dbReference type="NCBI Taxonomy" id="44753"/>
    <lineage>
        <taxon>Bacteria</taxon>
        <taxon>Bacillati</taxon>
        <taxon>Actinomycetota</taxon>
        <taxon>Actinomycetes</taxon>
        <taxon>Mycobacteriales</taxon>
        <taxon>Tsukamurellaceae</taxon>
        <taxon>Tsukamurella</taxon>
    </lineage>
</organism>
<dbReference type="InterPro" id="IPR045930">
    <property type="entry name" value="DUF6349"/>
</dbReference>
<gene>
    <name evidence="1" type="ORF">HF999_13965</name>
</gene>